<feature type="non-terminal residue" evidence="2">
    <location>
        <position position="121"/>
    </location>
</feature>
<dbReference type="Gene3D" id="3.40.20.10">
    <property type="entry name" value="Severin"/>
    <property type="match status" value="1"/>
</dbReference>
<dbReference type="GO" id="GO:0051015">
    <property type="term" value="F:actin filament binding"/>
    <property type="evidence" value="ECO:0007669"/>
    <property type="project" value="TreeGrafter"/>
</dbReference>
<dbReference type="PANTHER" id="PTHR10829">
    <property type="entry name" value="CORTACTIN AND DREBRIN"/>
    <property type="match status" value="1"/>
</dbReference>
<dbReference type="PANTHER" id="PTHR10829:SF25">
    <property type="entry name" value="DREBRIN-LIKE PROTEIN"/>
    <property type="match status" value="1"/>
</dbReference>
<sequence length="121" mass="13810">QGIYRSIYGYAKGSNELLVVECGKGGLEEMIENFDETQVLYGFAKVIDENTRLPKFVFIAWCPEGAAMNRRSQFNIHSRQVAQKLKGFHVEIVARNEFDIKPEVIKKKIRDSSGAKFSIHQ</sequence>
<dbReference type="PROSITE" id="PS51263">
    <property type="entry name" value="ADF_H"/>
    <property type="match status" value="1"/>
</dbReference>
<dbReference type="Pfam" id="PF00241">
    <property type="entry name" value="Cofilin_ADF"/>
    <property type="match status" value="1"/>
</dbReference>
<organism evidence="2 3">
    <name type="scientific">Rozella allomycis (strain CSF55)</name>
    <dbReference type="NCBI Taxonomy" id="988480"/>
    <lineage>
        <taxon>Eukaryota</taxon>
        <taxon>Fungi</taxon>
        <taxon>Fungi incertae sedis</taxon>
        <taxon>Cryptomycota</taxon>
        <taxon>Cryptomycota incertae sedis</taxon>
        <taxon>Rozella</taxon>
    </lineage>
</organism>
<dbReference type="GO" id="GO:0030864">
    <property type="term" value="C:cortical actin cytoskeleton"/>
    <property type="evidence" value="ECO:0007669"/>
    <property type="project" value="TreeGrafter"/>
</dbReference>
<dbReference type="SUPFAM" id="SSF55753">
    <property type="entry name" value="Actin depolymerizing proteins"/>
    <property type="match status" value="1"/>
</dbReference>
<protein>
    <submittedName>
        <fullName evidence="2">Actin depolymerizing protein</fullName>
    </submittedName>
</protein>
<dbReference type="InterPro" id="IPR002108">
    <property type="entry name" value="ADF-H"/>
</dbReference>
<dbReference type="EMBL" id="ML005943">
    <property type="protein sequence ID" value="RKP17250.1"/>
    <property type="molecule type" value="Genomic_DNA"/>
</dbReference>
<dbReference type="AlphaFoldDB" id="A0A4P9YG11"/>
<evidence type="ECO:0000313" key="3">
    <source>
        <dbReference type="Proteomes" id="UP000281549"/>
    </source>
</evidence>
<dbReference type="Proteomes" id="UP000281549">
    <property type="component" value="Unassembled WGS sequence"/>
</dbReference>
<evidence type="ECO:0000259" key="1">
    <source>
        <dbReference type="PROSITE" id="PS51263"/>
    </source>
</evidence>
<evidence type="ECO:0000313" key="2">
    <source>
        <dbReference type="EMBL" id="RKP17250.1"/>
    </source>
</evidence>
<feature type="domain" description="ADF-H" evidence="1">
    <location>
        <begin position="1"/>
        <end position="110"/>
    </location>
</feature>
<feature type="non-terminal residue" evidence="2">
    <location>
        <position position="1"/>
    </location>
</feature>
<accession>A0A4P9YG11</accession>
<gene>
    <name evidence="2" type="ORF">ROZALSC1DRAFT_8947</name>
</gene>
<proteinExistence type="predicted"/>
<dbReference type="GO" id="GO:0005884">
    <property type="term" value="C:actin filament"/>
    <property type="evidence" value="ECO:0007669"/>
    <property type="project" value="TreeGrafter"/>
</dbReference>
<reference evidence="3" key="1">
    <citation type="journal article" date="2018" name="Nat. Microbiol.">
        <title>Leveraging single-cell genomics to expand the fungal tree of life.</title>
        <authorList>
            <person name="Ahrendt S.R."/>
            <person name="Quandt C.A."/>
            <person name="Ciobanu D."/>
            <person name="Clum A."/>
            <person name="Salamov A."/>
            <person name="Andreopoulos B."/>
            <person name="Cheng J.F."/>
            <person name="Woyke T."/>
            <person name="Pelin A."/>
            <person name="Henrissat B."/>
            <person name="Reynolds N.K."/>
            <person name="Benny G.L."/>
            <person name="Smith M.E."/>
            <person name="James T.Y."/>
            <person name="Grigoriev I.V."/>
        </authorList>
    </citation>
    <scope>NUCLEOTIDE SEQUENCE [LARGE SCALE GENOMIC DNA]</scope>
    <source>
        <strain evidence="3">CSF55</strain>
    </source>
</reference>
<name>A0A4P9YG11_ROZAC</name>
<dbReference type="GO" id="GO:0030427">
    <property type="term" value="C:site of polarized growth"/>
    <property type="evidence" value="ECO:0007669"/>
    <property type="project" value="TreeGrafter"/>
</dbReference>
<dbReference type="GO" id="GO:0030833">
    <property type="term" value="P:regulation of actin filament polymerization"/>
    <property type="evidence" value="ECO:0007669"/>
    <property type="project" value="TreeGrafter"/>
</dbReference>
<dbReference type="SMART" id="SM00102">
    <property type="entry name" value="ADF"/>
    <property type="match status" value="1"/>
</dbReference>
<dbReference type="InterPro" id="IPR029006">
    <property type="entry name" value="ADF-H/Gelsolin-like_dom_sf"/>
</dbReference>